<proteinExistence type="predicted"/>
<feature type="region of interest" description="Disordered" evidence="1">
    <location>
        <begin position="333"/>
        <end position="378"/>
    </location>
</feature>
<gene>
    <name evidence="2" type="ORF">ENQ35_03210</name>
</gene>
<reference evidence="2" key="1">
    <citation type="journal article" date="2020" name="mSystems">
        <title>Genome- and Community-Level Interaction Insights into Carbon Utilization and Element Cycling Functions of Hydrothermarchaeota in Hydrothermal Sediment.</title>
        <authorList>
            <person name="Zhou Z."/>
            <person name="Liu Y."/>
            <person name="Xu W."/>
            <person name="Pan J."/>
            <person name="Luo Z.H."/>
            <person name="Li M."/>
        </authorList>
    </citation>
    <scope>NUCLEOTIDE SEQUENCE [LARGE SCALE GENOMIC DNA]</scope>
    <source>
        <strain evidence="2">SpSt-301</strain>
    </source>
</reference>
<dbReference type="AlphaFoldDB" id="A0A7C1J8B2"/>
<protein>
    <submittedName>
        <fullName evidence="2">Uncharacterized protein</fullName>
    </submittedName>
</protein>
<organism evidence="2">
    <name type="scientific">Ammonifex degensii</name>
    <dbReference type="NCBI Taxonomy" id="42838"/>
    <lineage>
        <taxon>Bacteria</taxon>
        <taxon>Bacillati</taxon>
        <taxon>Bacillota</taxon>
        <taxon>Clostridia</taxon>
        <taxon>Thermoanaerobacterales</taxon>
        <taxon>Thermoanaerobacteraceae</taxon>
        <taxon>Ammonifex</taxon>
    </lineage>
</organism>
<evidence type="ECO:0000313" key="2">
    <source>
        <dbReference type="EMBL" id="HDW51730.1"/>
    </source>
</evidence>
<accession>A0A7C1J8B2</accession>
<name>A0A7C1J8B2_9THEO</name>
<sequence>MLRKWSGTLILDEADMRNSDEYNEVVTILNCGFERGRPVIRAVKDNPDKIQILPVYGPKVFATRRRFKDAALEARCLTEIMVETARTDIPAVLGGEFLEEQEKLRNKLLLFRFRNYFQVNPEAPAGVDLGDIEPRLRQVSEAFISLFANQPAVLEAYRKFIRRHQQELIEQRAATVTGQVVQKLFEALSPVTVVTFVTPVTGERMLPITSGEIAEKLGLKPQVVGQILKSLGLQTKVVKTQGRPQRYILFDEARFKILQRRYIPTEDVTTEEVTKVTKVTAVMGDSRPTESDPFFDPLEGCWHCGGPMEFERRAGLCVVVRCKKCGSVSMREANKSGTSAANAETAPGIKHPDTEDGPPDPFFNPGEWKDNDDDFEGD</sequence>
<evidence type="ECO:0000256" key="1">
    <source>
        <dbReference type="SAM" id="MobiDB-lite"/>
    </source>
</evidence>
<dbReference type="EMBL" id="DSMV01000195">
    <property type="protein sequence ID" value="HDW51730.1"/>
    <property type="molecule type" value="Genomic_DNA"/>
</dbReference>
<comment type="caution">
    <text evidence="2">The sequence shown here is derived from an EMBL/GenBank/DDBJ whole genome shotgun (WGS) entry which is preliminary data.</text>
</comment>